<dbReference type="EMBL" id="UZAU01000740">
    <property type="status" value="NOT_ANNOTATED_CDS"/>
    <property type="molecule type" value="Genomic_DNA"/>
</dbReference>
<proteinExistence type="predicted"/>
<feature type="region of interest" description="Disordered" evidence="1">
    <location>
        <begin position="58"/>
        <end position="88"/>
    </location>
</feature>
<keyword evidence="3" id="KW-1185">Reference proteome</keyword>
<evidence type="ECO:0000256" key="1">
    <source>
        <dbReference type="SAM" id="MobiDB-lite"/>
    </source>
</evidence>
<reference evidence="2" key="2">
    <citation type="submission" date="2021-03" db="UniProtKB">
        <authorList>
            <consortium name="EnsemblPlants"/>
        </authorList>
    </citation>
    <scope>IDENTIFICATION</scope>
</reference>
<dbReference type="AlphaFoldDB" id="A0A803QHI5"/>
<organism evidence="2 3">
    <name type="scientific">Cannabis sativa</name>
    <name type="common">Hemp</name>
    <name type="synonym">Marijuana</name>
    <dbReference type="NCBI Taxonomy" id="3483"/>
    <lineage>
        <taxon>Eukaryota</taxon>
        <taxon>Viridiplantae</taxon>
        <taxon>Streptophyta</taxon>
        <taxon>Embryophyta</taxon>
        <taxon>Tracheophyta</taxon>
        <taxon>Spermatophyta</taxon>
        <taxon>Magnoliopsida</taxon>
        <taxon>eudicotyledons</taxon>
        <taxon>Gunneridae</taxon>
        <taxon>Pentapetalae</taxon>
        <taxon>rosids</taxon>
        <taxon>fabids</taxon>
        <taxon>Rosales</taxon>
        <taxon>Cannabaceae</taxon>
        <taxon>Cannabis</taxon>
    </lineage>
</organism>
<dbReference type="Gramene" id="evm.model.09.835">
    <property type="protein sequence ID" value="cds.evm.model.09.835"/>
    <property type="gene ID" value="evm.TU.09.835"/>
</dbReference>
<evidence type="ECO:0000313" key="2">
    <source>
        <dbReference type="EnsemblPlants" id="cds.evm.model.09.835"/>
    </source>
</evidence>
<sequence>MSKDEALVARAREGSLFANEIDRMVQELAEPMTVEVHDSEYTMSDQGYLLYSRHASDSEVEEMGEDFELPDHETEDDEEGEGIEIDSVDNAQLNEPFYCKDLVSRVKKSDLSTFARLNLVHTATSKPLPTHRPHLPFTNPAIIPT</sequence>
<reference evidence="2" key="1">
    <citation type="submission" date="2018-11" db="EMBL/GenBank/DDBJ databases">
        <authorList>
            <person name="Grassa J C."/>
        </authorList>
    </citation>
    <scope>NUCLEOTIDE SEQUENCE [LARGE SCALE GENOMIC DNA]</scope>
</reference>
<protein>
    <submittedName>
        <fullName evidence="2">Uncharacterized protein</fullName>
    </submittedName>
</protein>
<dbReference type="EnsemblPlants" id="evm.model.09.835">
    <property type="protein sequence ID" value="cds.evm.model.09.835"/>
    <property type="gene ID" value="evm.TU.09.835"/>
</dbReference>
<accession>A0A803QHI5</accession>
<evidence type="ECO:0000313" key="3">
    <source>
        <dbReference type="Proteomes" id="UP000596661"/>
    </source>
</evidence>
<name>A0A803QHI5_CANSA</name>
<feature type="compositionally biased region" description="Acidic residues" evidence="1">
    <location>
        <begin position="58"/>
        <end position="87"/>
    </location>
</feature>
<dbReference type="Proteomes" id="UP000596661">
    <property type="component" value="Chromosome 9"/>
</dbReference>